<dbReference type="KEGG" id="ccal:108628830"/>
<keyword evidence="3" id="KW-1185">Reference proteome</keyword>
<dbReference type="AlphaFoldDB" id="A0AAJ7J899"/>
<dbReference type="Gene3D" id="1.25.10.10">
    <property type="entry name" value="Leucine-rich Repeat Variant"/>
    <property type="match status" value="3"/>
</dbReference>
<dbReference type="GO" id="GO:0036158">
    <property type="term" value="P:outer dynein arm assembly"/>
    <property type="evidence" value="ECO:0007669"/>
    <property type="project" value="TreeGrafter"/>
</dbReference>
<gene>
    <name evidence="4" type="primary">LOC108628830</name>
</gene>
<evidence type="ECO:0000313" key="4">
    <source>
        <dbReference type="RefSeq" id="XP_017886513.2"/>
    </source>
</evidence>
<sequence length="502" mass="58100">MSTEIVSLQTNKIITLLHSEEKKRRSEALKQILNLMKSNQSKESSEWSGVKECNESTKHSSFNSSELWDSISKPLLRILNDPVEECRDLTLEILQLFLKDSPPDDKYINYLFPILNRRLGSSEQIETSEEVRLKSVLLIKTIINKYEELLSTYVDDLTSILINTAKDNYPIIKKESCESIQMFAKCLTRLFYYQSKNFVKPVLVNFSHQHYRVRSVAVKTIGEIIQFGDGKLVEEVAQPLAERLFDQNGIVRKAVIEVAGSWLLKLRDRYSWWHRIIPLLLTGLHDELEEIRMRSAELWKQVGLQYMKENETDEKLKDKMDFLTENLPHYPKVMRPNLGCRTIAQQSFGKLLNGMILELSDWIADIRVRTAQLLCVFVLHLEEDITQHIGKILGPMYRACNDEDKRVVENLERACEYMGYFVLPQTYFSLIVPTLEENLSVGHLRVFSSILKGSERSKLKPFLKDVAHFLAQPHICQSRSGEYQKELLACCSSLISACDEVR</sequence>
<dbReference type="InterPro" id="IPR052623">
    <property type="entry name" value="DAAF5"/>
</dbReference>
<dbReference type="InterPro" id="IPR056497">
    <property type="entry name" value="HEAT_DAAF5"/>
</dbReference>
<dbReference type="GO" id="GO:0045505">
    <property type="term" value="F:dynein intermediate chain binding"/>
    <property type="evidence" value="ECO:0007669"/>
    <property type="project" value="TreeGrafter"/>
</dbReference>
<dbReference type="RefSeq" id="XP_017886513.2">
    <property type="nucleotide sequence ID" value="XM_018031024.2"/>
</dbReference>
<evidence type="ECO:0000313" key="3">
    <source>
        <dbReference type="Proteomes" id="UP000694925"/>
    </source>
</evidence>
<dbReference type="PANTHER" id="PTHR16216:SF2">
    <property type="entry name" value="DYNEIN AXONEMAL ASSEMBLY FACTOR 5"/>
    <property type="match status" value="1"/>
</dbReference>
<feature type="domain" description="Dynein axonemal assembly factor 5 HEAT-repeat" evidence="1">
    <location>
        <begin position="329"/>
        <end position="500"/>
    </location>
</feature>
<feature type="domain" description="Dynein axonemal assembly factor 5 TPR repeats" evidence="2">
    <location>
        <begin position="17"/>
        <end position="319"/>
    </location>
</feature>
<dbReference type="Pfam" id="PF25757">
    <property type="entry name" value="TPR_DNAAF5"/>
    <property type="match status" value="1"/>
</dbReference>
<dbReference type="GeneID" id="108628830"/>
<accession>A0AAJ7J899</accession>
<reference evidence="4" key="1">
    <citation type="submission" date="2025-08" db="UniProtKB">
        <authorList>
            <consortium name="RefSeq"/>
        </authorList>
    </citation>
    <scope>IDENTIFICATION</scope>
    <source>
        <tissue evidence="4">Whole body</tissue>
    </source>
</reference>
<protein>
    <submittedName>
        <fullName evidence="4">Dynein assembly factor 5, axonemal-like</fullName>
    </submittedName>
</protein>
<dbReference type="InterPro" id="IPR057978">
    <property type="entry name" value="TPR_DAAF5"/>
</dbReference>
<dbReference type="InterPro" id="IPR016024">
    <property type="entry name" value="ARM-type_fold"/>
</dbReference>
<dbReference type="GO" id="GO:0036159">
    <property type="term" value="P:inner dynein arm assembly"/>
    <property type="evidence" value="ECO:0007669"/>
    <property type="project" value="TreeGrafter"/>
</dbReference>
<evidence type="ECO:0000259" key="1">
    <source>
        <dbReference type="Pfam" id="PF24573"/>
    </source>
</evidence>
<dbReference type="GO" id="GO:0003341">
    <property type="term" value="P:cilium movement"/>
    <property type="evidence" value="ECO:0007669"/>
    <property type="project" value="TreeGrafter"/>
</dbReference>
<dbReference type="Proteomes" id="UP000694925">
    <property type="component" value="Unplaced"/>
</dbReference>
<name>A0AAJ7J899_9HYME</name>
<evidence type="ECO:0000259" key="2">
    <source>
        <dbReference type="Pfam" id="PF25757"/>
    </source>
</evidence>
<organism evidence="3 4">
    <name type="scientific">Ceratina calcarata</name>
    <dbReference type="NCBI Taxonomy" id="156304"/>
    <lineage>
        <taxon>Eukaryota</taxon>
        <taxon>Metazoa</taxon>
        <taxon>Ecdysozoa</taxon>
        <taxon>Arthropoda</taxon>
        <taxon>Hexapoda</taxon>
        <taxon>Insecta</taxon>
        <taxon>Pterygota</taxon>
        <taxon>Neoptera</taxon>
        <taxon>Endopterygota</taxon>
        <taxon>Hymenoptera</taxon>
        <taxon>Apocrita</taxon>
        <taxon>Aculeata</taxon>
        <taxon>Apoidea</taxon>
        <taxon>Anthophila</taxon>
        <taxon>Apidae</taxon>
        <taxon>Ceratina</taxon>
        <taxon>Zadontomerus</taxon>
    </lineage>
</organism>
<dbReference type="InterPro" id="IPR011989">
    <property type="entry name" value="ARM-like"/>
</dbReference>
<proteinExistence type="predicted"/>
<dbReference type="SUPFAM" id="SSF48371">
    <property type="entry name" value="ARM repeat"/>
    <property type="match status" value="1"/>
</dbReference>
<dbReference type="PANTHER" id="PTHR16216">
    <property type="entry name" value="DYNEIN ASSEMBLY FACTOR 5, AXONEMAL"/>
    <property type="match status" value="1"/>
</dbReference>
<dbReference type="Pfam" id="PF24573">
    <property type="entry name" value="HEAT_DAAF5"/>
    <property type="match status" value="1"/>
</dbReference>
<dbReference type="GO" id="GO:0005737">
    <property type="term" value="C:cytoplasm"/>
    <property type="evidence" value="ECO:0007669"/>
    <property type="project" value="TreeGrafter"/>
</dbReference>